<evidence type="ECO:0000256" key="2">
    <source>
        <dbReference type="ARBA" id="ARBA00022801"/>
    </source>
</evidence>
<dbReference type="GO" id="GO:0016787">
    <property type="term" value="F:hydrolase activity"/>
    <property type="evidence" value="ECO:0007669"/>
    <property type="project" value="UniProtKB-KW"/>
</dbReference>
<keyword evidence="1" id="KW-0732">Signal</keyword>
<dbReference type="OrthoDB" id="9767239at2"/>
<dbReference type="Gene3D" id="3.40.50.1820">
    <property type="entry name" value="alpha/beta hydrolase"/>
    <property type="match status" value="1"/>
</dbReference>
<dbReference type="RefSeq" id="WP_149813366.1">
    <property type="nucleotide sequence ID" value="NZ_VUKA01000011.1"/>
</dbReference>
<comment type="caution">
    <text evidence="3">The sequence shown here is derived from an EMBL/GenBank/DDBJ whole genome shotgun (WGS) entry which is preliminary data.</text>
</comment>
<protein>
    <submittedName>
        <fullName evidence="3">PHB depolymerase family esterase</fullName>
    </submittedName>
</protein>
<dbReference type="SUPFAM" id="SSF53474">
    <property type="entry name" value="alpha/beta-Hydrolases"/>
    <property type="match status" value="2"/>
</dbReference>
<dbReference type="InterPro" id="IPR029058">
    <property type="entry name" value="AB_hydrolase_fold"/>
</dbReference>
<dbReference type="PANTHER" id="PTHR43037">
    <property type="entry name" value="UNNAMED PRODUCT-RELATED"/>
    <property type="match status" value="1"/>
</dbReference>
<sequence length="376" mass="40882">MGNTHPGLDELVRLRQRWGRLLRRDRRPSPEDRARLAEARARLIKIPDFGPNPGELRMLCFVPSGLPAGAPLVVALHGCTQDAAGYDLGCGWSAMAERLGFVLLLPEQRRENNPNLCFNWFNPGDTTRNSGEVASIRQMIAILQREHRLDPTRIFISGLSAGGGMSSAMLACYPEVFAGGAILAGLPHGAADTVRGAFQAMYHPAALPARERGNAVRTASAHQGPWPRLSVWQGDADVTVKPQNAEEILKQWLDLHGLRLDAPSEQRQAGAATVRRWRNGTGEVVVESHNIPGLDHGVPLAPGDGDGRIGRAGPYLLDAGLSSTHGILRFWGLGTDQPDLPRRFVVNGQGSAREVTPRFMGLVDKALRMAGLRSRR</sequence>
<dbReference type="GO" id="GO:0005576">
    <property type="term" value="C:extracellular region"/>
    <property type="evidence" value="ECO:0007669"/>
    <property type="project" value="InterPro"/>
</dbReference>
<accession>A0A5B2TDE4</accession>
<reference evidence="3 4" key="1">
    <citation type="journal article" date="2015" name="Int. J. Syst. Evol. Microbiol.">
        <title>Roseomonas oryzae sp. nov., isolated from paddy rhizosphere soil.</title>
        <authorList>
            <person name="Ramaprasad E.V."/>
            <person name="Sasikala Ch."/>
            <person name="Ramana Ch.V."/>
        </authorList>
    </citation>
    <scope>NUCLEOTIDE SEQUENCE [LARGE SCALE GENOMIC DNA]</scope>
    <source>
        <strain evidence="3 4">KCTC 42542</strain>
    </source>
</reference>
<dbReference type="NCBIfam" id="TIGR01840">
    <property type="entry name" value="esterase_phb"/>
    <property type="match status" value="1"/>
</dbReference>
<dbReference type="PANTHER" id="PTHR43037:SF1">
    <property type="entry name" value="BLL1128 PROTEIN"/>
    <property type="match status" value="1"/>
</dbReference>
<evidence type="ECO:0000256" key="1">
    <source>
        <dbReference type="ARBA" id="ARBA00022729"/>
    </source>
</evidence>
<gene>
    <name evidence="3" type="ORF">F0Q34_16615</name>
</gene>
<evidence type="ECO:0000313" key="4">
    <source>
        <dbReference type="Proteomes" id="UP000322110"/>
    </source>
</evidence>
<evidence type="ECO:0000313" key="3">
    <source>
        <dbReference type="EMBL" id="KAA2212094.1"/>
    </source>
</evidence>
<dbReference type="Proteomes" id="UP000322110">
    <property type="component" value="Unassembled WGS sequence"/>
</dbReference>
<keyword evidence="2" id="KW-0378">Hydrolase</keyword>
<name>A0A5B2TDE4_9PROT</name>
<proteinExistence type="predicted"/>
<dbReference type="AlphaFoldDB" id="A0A5B2TDE4"/>
<dbReference type="InterPro" id="IPR010126">
    <property type="entry name" value="Esterase_phb"/>
</dbReference>
<dbReference type="EMBL" id="VUKA01000011">
    <property type="protein sequence ID" value="KAA2212094.1"/>
    <property type="molecule type" value="Genomic_DNA"/>
</dbReference>
<keyword evidence="4" id="KW-1185">Reference proteome</keyword>
<dbReference type="InterPro" id="IPR050955">
    <property type="entry name" value="Plant_Biomass_Hydrol_Est"/>
</dbReference>
<dbReference type="Pfam" id="PF10503">
    <property type="entry name" value="Esterase_PHB"/>
    <property type="match status" value="1"/>
</dbReference>
<organism evidence="3 4">
    <name type="scientific">Teichococcus oryzae</name>
    <dbReference type="NCBI Taxonomy" id="1608942"/>
    <lineage>
        <taxon>Bacteria</taxon>
        <taxon>Pseudomonadati</taxon>
        <taxon>Pseudomonadota</taxon>
        <taxon>Alphaproteobacteria</taxon>
        <taxon>Acetobacterales</taxon>
        <taxon>Roseomonadaceae</taxon>
        <taxon>Roseomonas</taxon>
    </lineage>
</organism>